<dbReference type="RefSeq" id="WP_344714697.1">
    <property type="nucleotide sequence ID" value="NZ_BAAAWH010000001.1"/>
</dbReference>
<keyword evidence="3" id="KW-1185">Reference proteome</keyword>
<dbReference type="GO" id="GO:0016746">
    <property type="term" value="F:acyltransferase activity"/>
    <property type="evidence" value="ECO:0007669"/>
    <property type="project" value="UniProtKB-KW"/>
</dbReference>
<dbReference type="InterPro" id="IPR000182">
    <property type="entry name" value="GNAT_dom"/>
</dbReference>
<dbReference type="EC" id="2.3.1.-" evidence="2"/>
<evidence type="ECO:0000313" key="3">
    <source>
        <dbReference type="Proteomes" id="UP001589611"/>
    </source>
</evidence>
<reference evidence="2 3" key="1">
    <citation type="submission" date="2024-09" db="EMBL/GenBank/DDBJ databases">
        <authorList>
            <person name="Sun Q."/>
            <person name="Mori K."/>
        </authorList>
    </citation>
    <scope>NUCLEOTIDE SEQUENCE [LARGE SCALE GENOMIC DNA]</scope>
    <source>
        <strain evidence="2 3">JCM 1342</strain>
    </source>
</reference>
<comment type="caution">
    <text evidence="2">The sequence shown here is derived from an EMBL/GenBank/DDBJ whole genome shotgun (WGS) entry which is preliminary data.</text>
</comment>
<keyword evidence="2" id="KW-0808">Transferase</keyword>
<dbReference type="InterPro" id="IPR016181">
    <property type="entry name" value="Acyl_CoA_acyltransferase"/>
</dbReference>
<proteinExistence type="predicted"/>
<dbReference type="Gene3D" id="3.40.630.30">
    <property type="match status" value="1"/>
</dbReference>
<gene>
    <name evidence="2" type="ORF">ACFFPJ_07035</name>
</gene>
<dbReference type="PROSITE" id="PS51186">
    <property type="entry name" value="GNAT"/>
    <property type="match status" value="1"/>
</dbReference>
<dbReference type="Pfam" id="PF00583">
    <property type="entry name" value="Acetyltransf_1"/>
    <property type="match status" value="1"/>
</dbReference>
<sequence>MPDPTPVRRVLLSEGDRVRSIRLEALRDPAAGMAFLETLEQAQARPAAFWHERAAGAALSESSAQFIAEVGRDWVGTATVLIPEAGAVDYFGRTNVAGRALVVAVYIRPSHRGHGILPALLDAAGEWAGLQGQIELALDVHEDNARAHAAYVRAGFVATGATSEGPHGVEREMVRAL</sequence>
<dbReference type="Proteomes" id="UP001589611">
    <property type="component" value="Unassembled WGS sequence"/>
</dbReference>
<protein>
    <submittedName>
        <fullName evidence="2">GNAT family N-acetyltransferase</fullName>
        <ecNumber evidence="2">2.3.1.-</ecNumber>
    </submittedName>
</protein>
<evidence type="ECO:0000259" key="1">
    <source>
        <dbReference type="PROSITE" id="PS51186"/>
    </source>
</evidence>
<dbReference type="CDD" id="cd04301">
    <property type="entry name" value="NAT_SF"/>
    <property type="match status" value="1"/>
</dbReference>
<feature type="domain" description="N-acetyltransferase" evidence="1">
    <location>
        <begin position="21"/>
        <end position="177"/>
    </location>
</feature>
<dbReference type="EMBL" id="JBHMBE010000002">
    <property type="protein sequence ID" value="MFB9645547.1"/>
    <property type="molecule type" value="Genomic_DNA"/>
</dbReference>
<organism evidence="2 3">
    <name type="scientific">Microbacterium terregens</name>
    <dbReference type="NCBI Taxonomy" id="69363"/>
    <lineage>
        <taxon>Bacteria</taxon>
        <taxon>Bacillati</taxon>
        <taxon>Actinomycetota</taxon>
        <taxon>Actinomycetes</taxon>
        <taxon>Micrococcales</taxon>
        <taxon>Microbacteriaceae</taxon>
        <taxon>Microbacterium</taxon>
    </lineage>
</organism>
<name>A0ABV5T0Z0_9MICO</name>
<accession>A0ABV5T0Z0</accession>
<keyword evidence="2" id="KW-0012">Acyltransferase</keyword>
<dbReference type="SUPFAM" id="SSF55729">
    <property type="entry name" value="Acyl-CoA N-acyltransferases (Nat)"/>
    <property type="match status" value="1"/>
</dbReference>
<evidence type="ECO:0000313" key="2">
    <source>
        <dbReference type="EMBL" id="MFB9645547.1"/>
    </source>
</evidence>